<dbReference type="AlphaFoldDB" id="A0A7X0JAW2"/>
<keyword evidence="1" id="KW-0812">Transmembrane</keyword>
<name>A0A7X0JAW2_9SPHI</name>
<protein>
    <submittedName>
        <fullName evidence="2">Uncharacterized protein</fullName>
    </submittedName>
</protein>
<proteinExistence type="predicted"/>
<comment type="caution">
    <text evidence="2">The sequence shown here is derived from an EMBL/GenBank/DDBJ whole genome shotgun (WGS) entry which is preliminary data.</text>
</comment>
<feature type="transmembrane region" description="Helical" evidence="1">
    <location>
        <begin position="7"/>
        <end position="29"/>
    </location>
</feature>
<dbReference type="RefSeq" id="WP_184629260.1">
    <property type="nucleotide sequence ID" value="NZ_JACHCC010000020.1"/>
</dbReference>
<evidence type="ECO:0000313" key="2">
    <source>
        <dbReference type="EMBL" id="MBB6503021.1"/>
    </source>
</evidence>
<dbReference type="Proteomes" id="UP000521017">
    <property type="component" value="Unassembled WGS sequence"/>
</dbReference>
<organism evidence="2 3">
    <name type="scientific">Pedobacter cryoconitis</name>
    <dbReference type="NCBI Taxonomy" id="188932"/>
    <lineage>
        <taxon>Bacteria</taxon>
        <taxon>Pseudomonadati</taxon>
        <taxon>Bacteroidota</taxon>
        <taxon>Sphingobacteriia</taxon>
        <taxon>Sphingobacteriales</taxon>
        <taxon>Sphingobacteriaceae</taxon>
        <taxon>Pedobacter</taxon>
    </lineage>
</organism>
<sequence length="143" mass="16397">MNNTTEVLKLIGSCAGFLAFIWNMIVYFGSRRGGLEVTIGWGTEKGNLSTYLYIDVVNKGVDTRVIDYVSIVYLDQKPLKNGRHSTDEYIVNLPGLSLKRGEKGREKIRYQENTYLMDLFLNRKILFRVTDTLGKNYDSTKLK</sequence>
<reference evidence="2 3" key="1">
    <citation type="submission" date="2020-08" db="EMBL/GenBank/DDBJ databases">
        <title>Genomic Encyclopedia of Type Strains, Phase IV (KMG-V): Genome sequencing to study the core and pangenomes of soil and plant-associated prokaryotes.</title>
        <authorList>
            <person name="Whitman W."/>
        </authorList>
    </citation>
    <scope>NUCLEOTIDE SEQUENCE [LARGE SCALE GENOMIC DNA]</scope>
    <source>
        <strain evidence="2 3">M2T3</strain>
    </source>
</reference>
<dbReference type="EMBL" id="JACHCC010000020">
    <property type="protein sequence ID" value="MBB6503021.1"/>
    <property type="molecule type" value="Genomic_DNA"/>
</dbReference>
<evidence type="ECO:0000313" key="3">
    <source>
        <dbReference type="Proteomes" id="UP000521017"/>
    </source>
</evidence>
<keyword evidence="1" id="KW-1133">Transmembrane helix</keyword>
<accession>A0A7X0JAW2</accession>
<gene>
    <name evidence="2" type="ORF">HDF25_005207</name>
</gene>
<evidence type="ECO:0000256" key="1">
    <source>
        <dbReference type="SAM" id="Phobius"/>
    </source>
</evidence>
<keyword evidence="1" id="KW-0472">Membrane</keyword>